<dbReference type="InterPro" id="IPR019196">
    <property type="entry name" value="ABC_transp_unknown"/>
</dbReference>
<feature type="domain" description="DUF7088" evidence="3">
    <location>
        <begin position="46"/>
        <end position="110"/>
    </location>
</feature>
<evidence type="ECO:0000256" key="1">
    <source>
        <dbReference type="SAM" id="Phobius"/>
    </source>
</evidence>
<organism evidence="4">
    <name type="scientific">uncultured Thiotrichaceae bacterium</name>
    <dbReference type="NCBI Taxonomy" id="298394"/>
    <lineage>
        <taxon>Bacteria</taxon>
        <taxon>Pseudomonadati</taxon>
        <taxon>Pseudomonadota</taxon>
        <taxon>Gammaproteobacteria</taxon>
        <taxon>Thiotrichales</taxon>
        <taxon>Thiotrichaceae</taxon>
        <taxon>environmental samples</taxon>
    </lineage>
</organism>
<feature type="domain" description="ABC-type uncharacterised transport system" evidence="2">
    <location>
        <begin position="154"/>
        <end position="433"/>
    </location>
</feature>
<keyword evidence="1" id="KW-1133">Transmembrane helix</keyword>
<accession>A0A6S6U3T1</accession>
<dbReference type="InterPro" id="IPR029062">
    <property type="entry name" value="Class_I_gatase-like"/>
</dbReference>
<dbReference type="Pfam" id="PF23357">
    <property type="entry name" value="DUF7088"/>
    <property type="match status" value="1"/>
</dbReference>
<proteinExistence type="predicted"/>
<dbReference type="Pfam" id="PF09822">
    <property type="entry name" value="ABC_transp_aux"/>
    <property type="match status" value="1"/>
</dbReference>
<evidence type="ECO:0000313" key="4">
    <source>
        <dbReference type="EMBL" id="CAA6824947.1"/>
    </source>
</evidence>
<keyword evidence="1" id="KW-0812">Transmembrane</keyword>
<dbReference type="SUPFAM" id="SSF52317">
    <property type="entry name" value="Class I glutamine amidotransferase-like"/>
    <property type="match status" value="1"/>
</dbReference>
<feature type="transmembrane region" description="Helical" evidence="1">
    <location>
        <begin position="450"/>
        <end position="476"/>
    </location>
</feature>
<gene>
    <name evidence="4" type="ORF">HELGO_WM25039</name>
</gene>
<name>A0A6S6U3T1_9GAMM</name>
<keyword evidence="1" id="KW-0472">Membrane</keyword>
<dbReference type="InterPro" id="IPR055396">
    <property type="entry name" value="DUF7088"/>
</dbReference>
<reference evidence="4" key="1">
    <citation type="submission" date="2020-01" db="EMBL/GenBank/DDBJ databases">
        <authorList>
            <person name="Meier V. D."/>
            <person name="Meier V D."/>
        </authorList>
    </citation>
    <scope>NUCLEOTIDE SEQUENCE</scope>
    <source>
        <strain evidence="4">HLG_WM_MAG_08</strain>
    </source>
</reference>
<protein>
    <submittedName>
        <fullName evidence="4">ABC transporter</fullName>
    </submittedName>
</protein>
<dbReference type="EMBL" id="CACVAV010000393">
    <property type="protein sequence ID" value="CAA6824947.1"/>
    <property type="molecule type" value="Genomic_DNA"/>
</dbReference>
<evidence type="ECO:0000259" key="2">
    <source>
        <dbReference type="Pfam" id="PF09822"/>
    </source>
</evidence>
<dbReference type="AlphaFoldDB" id="A0A6S6U3T1"/>
<sequence length="481" mass="53869">MKMSRKMHRFIRVQNVLFYVLLVVAIGLLAYLSREYAYRADWTFGQRNSLTEASVVLLEGIDEPIRFVMYVPEDTALREKLRKLIEKYQRVKSEIELEFVNPDLDPVRAKLDGVEYTGQIVIRVGERTEVVESTSEQVIANALQRMSRGSERLVVFLEGHGERDPLAEHSSGMSQLLTSLERSGFLIQPHSLVRSQSVPENARFLVIAAPQKDLLEGEVEIISRYVEQGGNLIWLKDPGDSDSLSPLAELLGIQFGEGTIVDANEQLHQMLGIDHPAVVPVVDYGRSPLGAKLTGSQSLFPFSTRIARLPDPANRALDWKVDEFLNTLPNSWMETAPIDGEIAYAEADGDELGPLVIGMSFTRLLDSPEKNANAVDQAQQDSTETIQVAGERQQRIVVIGDSDFMVNAFIGRGVNLDLATNIFNWLADDDDLLNVRSISAPDTRLKLDEVVSLVLAVFFLLALPLGLILSGVWIWFRRRRR</sequence>
<evidence type="ECO:0000259" key="3">
    <source>
        <dbReference type="Pfam" id="PF23357"/>
    </source>
</evidence>